<keyword evidence="8" id="KW-1185">Reference proteome</keyword>
<dbReference type="InterPro" id="IPR001841">
    <property type="entry name" value="Znf_RING"/>
</dbReference>
<dbReference type="EnsemblMetazoa" id="G28232.1">
    <property type="protein sequence ID" value="G28232.1:cds"/>
    <property type="gene ID" value="G28232"/>
</dbReference>
<feature type="domain" description="B box-type" evidence="6">
    <location>
        <begin position="153"/>
        <end position="187"/>
    </location>
</feature>
<dbReference type="OrthoDB" id="6123229at2759"/>
<dbReference type="PROSITE" id="PS50089">
    <property type="entry name" value="ZF_RING_2"/>
    <property type="match status" value="1"/>
</dbReference>
<dbReference type="Gene3D" id="4.10.830.40">
    <property type="match status" value="1"/>
</dbReference>
<keyword evidence="2 4" id="KW-0863">Zinc-finger</keyword>
<evidence type="ECO:0000259" key="5">
    <source>
        <dbReference type="PROSITE" id="PS50089"/>
    </source>
</evidence>
<name>A0A8W8LNA5_MAGGI</name>
<dbReference type="Pfam" id="PF00643">
    <property type="entry name" value="zf-B_box"/>
    <property type="match status" value="1"/>
</dbReference>
<keyword evidence="1" id="KW-0479">Metal-binding</keyword>
<dbReference type="InterPro" id="IPR000315">
    <property type="entry name" value="Znf_B-box"/>
</dbReference>
<dbReference type="PANTHER" id="PTHR25462">
    <property type="entry name" value="BONUS, ISOFORM C-RELATED"/>
    <property type="match status" value="1"/>
</dbReference>
<evidence type="ECO:0000256" key="3">
    <source>
        <dbReference type="ARBA" id="ARBA00022833"/>
    </source>
</evidence>
<dbReference type="GO" id="GO:0008270">
    <property type="term" value="F:zinc ion binding"/>
    <property type="evidence" value="ECO:0007669"/>
    <property type="project" value="UniProtKB-KW"/>
</dbReference>
<dbReference type="PROSITE" id="PS00518">
    <property type="entry name" value="ZF_RING_1"/>
    <property type="match status" value="1"/>
</dbReference>
<dbReference type="Gene3D" id="3.30.40.10">
    <property type="entry name" value="Zinc/RING finger domain, C3HC4 (zinc finger)"/>
    <property type="match status" value="1"/>
</dbReference>
<evidence type="ECO:0000256" key="2">
    <source>
        <dbReference type="ARBA" id="ARBA00022771"/>
    </source>
</evidence>
<dbReference type="InterPro" id="IPR047153">
    <property type="entry name" value="TRIM45/56/19-like"/>
</dbReference>
<dbReference type="SUPFAM" id="SSF57845">
    <property type="entry name" value="B-box zinc-binding domain"/>
    <property type="match status" value="1"/>
</dbReference>
<dbReference type="InterPro" id="IPR013083">
    <property type="entry name" value="Znf_RING/FYVE/PHD"/>
</dbReference>
<evidence type="ECO:0000256" key="4">
    <source>
        <dbReference type="PROSITE-ProRule" id="PRU00024"/>
    </source>
</evidence>
<evidence type="ECO:0000259" key="6">
    <source>
        <dbReference type="PROSITE" id="PS50119"/>
    </source>
</evidence>
<feature type="domain" description="B box-type" evidence="6">
    <location>
        <begin position="91"/>
        <end position="141"/>
    </location>
</feature>
<dbReference type="OMA" id="PGKFWCY"/>
<protein>
    <recommendedName>
        <fullName evidence="9">TRIM56</fullName>
    </recommendedName>
</protein>
<dbReference type="PANTHER" id="PTHR25462:SF296">
    <property type="entry name" value="MEIOTIC P26, ISOFORM F"/>
    <property type="match status" value="1"/>
</dbReference>
<sequence>MSYQDLITCPICLENYTKPRYLPCLHTYCEECLTDYISTAYNKEENGFSCPTCRMPNKVEVSENISPKMAAAGFPINHMIMTLLDQRDIENKDVSCNPCSKRGRKEPGKFWCYSCSAALCEACGEFHTSLPILADHRIAPLEDSSDVPVLASTAHDVCEIHAGKKLEMFCQDHDVACCATCTMVNHRKCETVITLFDAAKSFKDTSANTTESVVKEIQSLIEQFDVKIADCTKEYETLESATESRTKEIQEFSDKIINHADKLKSDFDLNLAEAKSKKMMEIQNRKKELSNMQNMLSNCEGILNAVDEKCSKIQMLTIIPNLIKLRDESSAKLEEIKQNPITQNIEVVIDQRIEDCAKVESLGKLIEN</sequence>
<feature type="domain" description="RING-type" evidence="5">
    <location>
        <begin position="9"/>
        <end position="54"/>
    </location>
</feature>
<evidence type="ECO:0000256" key="1">
    <source>
        <dbReference type="ARBA" id="ARBA00022723"/>
    </source>
</evidence>
<keyword evidence="3" id="KW-0862">Zinc</keyword>
<dbReference type="SMART" id="SM00184">
    <property type="entry name" value="RING"/>
    <property type="match status" value="1"/>
</dbReference>
<dbReference type="AlphaFoldDB" id="A0A8W8LNA5"/>
<organism evidence="7 8">
    <name type="scientific">Magallana gigas</name>
    <name type="common">Pacific oyster</name>
    <name type="synonym">Crassostrea gigas</name>
    <dbReference type="NCBI Taxonomy" id="29159"/>
    <lineage>
        <taxon>Eukaryota</taxon>
        <taxon>Metazoa</taxon>
        <taxon>Spiralia</taxon>
        <taxon>Lophotrochozoa</taxon>
        <taxon>Mollusca</taxon>
        <taxon>Bivalvia</taxon>
        <taxon>Autobranchia</taxon>
        <taxon>Pteriomorphia</taxon>
        <taxon>Ostreida</taxon>
        <taxon>Ostreoidea</taxon>
        <taxon>Ostreidae</taxon>
        <taxon>Magallana</taxon>
    </lineage>
</organism>
<dbReference type="Gene3D" id="3.30.160.60">
    <property type="entry name" value="Classic Zinc Finger"/>
    <property type="match status" value="1"/>
</dbReference>
<proteinExistence type="predicted"/>
<dbReference type="InterPro" id="IPR017907">
    <property type="entry name" value="Znf_RING_CS"/>
</dbReference>
<evidence type="ECO:0000313" key="8">
    <source>
        <dbReference type="Proteomes" id="UP000005408"/>
    </source>
</evidence>
<accession>A0A8W8LNA5</accession>
<dbReference type="SUPFAM" id="SSF57850">
    <property type="entry name" value="RING/U-box"/>
    <property type="match status" value="1"/>
</dbReference>
<evidence type="ECO:0008006" key="9">
    <source>
        <dbReference type="Google" id="ProtNLM"/>
    </source>
</evidence>
<dbReference type="PROSITE" id="PS50119">
    <property type="entry name" value="ZF_BBOX"/>
    <property type="match status" value="2"/>
</dbReference>
<evidence type="ECO:0000313" key="7">
    <source>
        <dbReference type="EnsemblMetazoa" id="G28232.1:cds"/>
    </source>
</evidence>
<dbReference type="SMART" id="SM00336">
    <property type="entry name" value="BBOX"/>
    <property type="match status" value="2"/>
</dbReference>
<dbReference type="Pfam" id="PF13445">
    <property type="entry name" value="zf-RING_UBOX"/>
    <property type="match status" value="1"/>
</dbReference>
<dbReference type="Proteomes" id="UP000005408">
    <property type="component" value="Unassembled WGS sequence"/>
</dbReference>
<reference evidence="7" key="1">
    <citation type="submission" date="2022-08" db="UniProtKB">
        <authorList>
            <consortium name="EnsemblMetazoa"/>
        </authorList>
    </citation>
    <scope>IDENTIFICATION</scope>
    <source>
        <strain evidence="7">05x7-T-G4-1.051#20</strain>
    </source>
</reference>
<dbReference type="InterPro" id="IPR027370">
    <property type="entry name" value="Znf-RING_euk"/>
</dbReference>